<feature type="transmembrane region" description="Helical" evidence="9">
    <location>
        <begin position="255"/>
        <end position="274"/>
    </location>
</feature>
<evidence type="ECO:0000256" key="5">
    <source>
        <dbReference type="ARBA" id="ARBA00022970"/>
    </source>
</evidence>
<feature type="transmembrane region" description="Helical" evidence="9">
    <location>
        <begin position="12"/>
        <end position="32"/>
    </location>
</feature>
<gene>
    <name evidence="10" type="primary">livH_5</name>
    <name evidence="10" type="ORF">LMG32289_00939</name>
</gene>
<keyword evidence="4 9" id="KW-0812">Transmembrane</keyword>
<dbReference type="Pfam" id="PF02653">
    <property type="entry name" value="BPD_transp_2"/>
    <property type="match status" value="1"/>
</dbReference>
<evidence type="ECO:0000313" key="10">
    <source>
        <dbReference type="EMBL" id="CAG9166152.1"/>
    </source>
</evidence>
<comment type="similarity">
    <text evidence="8">Belongs to the binding-protein-dependent transport system permease family. LivHM subfamily.</text>
</comment>
<keyword evidence="11" id="KW-1185">Reference proteome</keyword>
<keyword evidence="2" id="KW-0813">Transport</keyword>
<dbReference type="InterPro" id="IPR001851">
    <property type="entry name" value="ABC_transp_permease"/>
</dbReference>
<feature type="transmembrane region" description="Helical" evidence="9">
    <location>
        <begin position="58"/>
        <end position="81"/>
    </location>
</feature>
<evidence type="ECO:0000256" key="7">
    <source>
        <dbReference type="ARBA" id="ARBA00023136"/>
    </source>
</evidence>
<dbReference type="EMBL" id="CAJZAG010000002">
    <property type="protein sequence ID" value="CAG9166152.1"/>
    <property type="molecule type" value="Genomic_DNA"/>
</dbReference>
<keyword evidence="7 9" id="KW-0472">Membrane</keyword>
<dbReference type="PANTHER" id="PTHR11795:SF442">
    <property type="entry name" value="ABC TRANSPORTER ATP-BINDING PROTEIN"/>
    <property type="match status" value="1"/>
</dbReference>
<feature type="transmembrane region" description="Helical" evidence="9">
    <location>
        <begin position="186"/>
        <end position="207"/>
    </location>
</feature>
<evidence type="ECO:0000256" key="2">
    <source>
        <dbReference type="ARBA" id="ARBA00022448"/>
    </source>
</evidence>
<comment type="subcellular location">
    <subcellularLocation>
        <location evidence="1">Cell membrane</location>
        <topology evidence="1">Multi-pass membrane protein</topology>
    </subcellularLocation>
</comment>
<feature type="transmembrane region" description="Helical" evidence="9">
    <location>
        <begin position="219"/>
        <end position="248"/>
    </location>
</feature>
<evidence type="ECO:0000256" key="3">
    <source>
        <dbReference type="ARBA" id="ARBA00022475"/>
    </source>
</evidence>
<dbReference type="PANTHER" id="PTHR11795">
    <property type="entry name" value="BRANCHED-CHAIN AMINO ACID TRANSPORT SYSTEM PERMEASE PROTEIN LIVH"/>
    <property type="match status" value="1"/>
</dbReference>
<keyword evidence="3" id="KW-1003">Cell membrane</keyword>
<feature type="transmembrane region" description="Helical" evidence="9">
    <location>
        <begin position="136"/>
        <end position="157"/>
    </location>
</feature>
<dbReference type="RefSeq" id="WP_223984185.1">
    <property type="nucleotide sequence ID" value="NZ_CAJZAG010000002.1"/>
</dbReference>
<keyword evidence="6 9" id="KW-1133">Transmembrane helix</keyword>
<evidence type="ECO:0000256" key="8">
    <source>
        <dbReference type="ARBA" id="ARBA00037998"/>
    </source>
</evidence>
<evidence type="ECO:0000256" key="1">
    <source>
        <dbReference type="ARBA" id="ARBA00004651"/>
    </source>
</evidence>
<keyword evidence="5" id="KW-0029">Amino-acid transport</keyword>
<evidence type="ECO:0000313" key="11">
    <source>
        <dbReference type="Proteomes" id="UP000706525"/>
    </source>
</evidence>
<name>A0ABM8WFR5_9BURK</name>
<feature type="transmembrane region" description="Helical" evidence="9">
    <location>
        <begin position="93"/>
        <end position="116"/>
    </location>
</feature>
<evidence type="ECO:0000256" key="4">
    <source>
        <dbReference type="ARBA" id="ARBA00022692"/>
    </source>
</evidence>
<dbReference type="InterPro" id="IPR052157">
    <property type="entry name" value="BCAA_transport_permease"/>
</dbReference>
<dbReference type="Proteomes" id="UP000706525">
    <property type="component" value="Unassembled WGS sequence"/>
</dbReference>
<protein>
    <submittedName>
        <fullName evidence="10">High-affinity branched-chain amino acid transport system permease protein LivH</fullName>
    </submittedName>
</protein>
<organism evidence="10 11">
    <name type="scientific">Cupriavidus pampae</name>
    <dbReference type="NCBI Taxonomy" id="659251"/>
    <lineage>
        <taxon>Bacteria</taxon>
        <taxon>Pseudomonadati</taxon>
        <taxon>Pseudomonadota</taxon>
        <taxon>Betaproteobacteria</taxon>
        <taxon>Burkholderiales</taxon>
        <taxon>Burkholderiaceae</taxon>
        <taxon>Cupriavidus</taxon>
    </lineage>
</organism>
<accession>A0ABM8WFR5</accession>
<comment type="caution">
    <text evidence="10">The sequence shown here is derived from an EMBL/GenBank/DDBJ whole genome shotgun (WGS) entry which is preliminary data.</text>
</comment>
<evidence type="ECO:0000256" key="9">
    <source>
        <dbReference type="SAM" id="Phobius"/>
    </source>
</evidence>
<dbReference type="CDD" id="cd06582">
    <property type="entry name" value="TM_PBP1_LivH_like"/>
    <property type="match status" value="1"/>
</dbReference>
<proteinExistence type="inferred from homology"/>
<evidence type="ECO:0000256" key="6">
    <source>
        <dbReference type="ARBA" id="ARBA00022989"/>
    </source>
</evidence>
<sequence>MGTVIFDGVAYGMLLFLIAVGLSITMGLMNYVNLAHGTFAMVGGYAASLAMQHMAVNFYASLIAAFAVAAAIGAICERLLFRRLYRASALDQLLMSIGVVFVSIAGATYFFGPAVQPFTLPHSLQGRVVVASVEAGYYRLFLIACGIVVFAALMLAMTRTRYGAMVRASVDNQRVAEGTGIRVQRLFLLTFSLGCGLAGLGGALSLGTLGLEPTFPLKYLVYFLIVVCVGGAGSIVGPFVAALIVGLVDVAGKYYLPETGAFLIYVFMVVALLIRPNGILSRKALA</sequence>
<reference evidence="10 11" key="1">
    <citation type="submission" date="2021-08" db="EMBL/GenBank/DDBJ databases">
        <authorList>
            <person name="Peeters C."/>
        </authorList>
    </citation>
    <scope>NUCLEOTIDE SEQUENCE [LARGE SCALE GENOMIC DNA]</scope>
    <source>
        <strain evidence="10 11">LMG 32289</strain>
    </source>
</reference>